<name>A0A182JK07_ANOAO</name>
<dbReference type="VEuPathDB" id="VectorBase:AATE019514"/>
<dbReference type="AlphaFoldDB" id="A0A182JK07"/>
<feature type="compositionally biased region" description="Low complexity" evidence="1">
    <location>
        <begin position="224"/>
        <end position="236"/>
    </location>
</feature>
<feature type="region of interest" description="Disordered" evidence="1">
    <location>
        <begin position="266"/>
        <end position="285"/>
    </location>
</feature>
<feature type="region of interest" description="Disordered" evidence="1">
    <location>
        <begin position="197"/>
        <end position="236"/>
    </location>
</feature>
<proteinExistence type="predicted"/>
<feature type="region of interest" description="Disordered" evidence="1">
    <location>
        <begin position="56"/>
        <end position="101"/>
    </location>
</feature>
<feature type="compositionally biased region" description="Gly residues" evidence="1">
    <location>
        <begin position="268"/>
        <end position="281"/>
    </location>
</feature>
<dbReference type="EnsemblMetazoa" id="AATE019514-RA">
    <property type="protein sequence ID" value="AATE019514-PA.1"/>
    <property type="gene ID" value="AATE019514"/>
</dbReference>
<feature type="compositionally biased region" description="Polar residues" evidence="1">
    <location>
        <begin position="208"/>
        <end position="223"/>
    </location>
</feature>
<evidence type="ECO:0000313" key="2">
    <source>
        <dbReference type="EnsemblMetazoa" id="AATE019514-PA.1"/>
    </source>
</evidence>
<evidence type="ECO:0000256" key="1">
    <source>
        <dbReference type="SAM" id="MobiDB-lite"/>
    </source>
</evidence>
<feature type="region of interest" description="Disordered" evidence="1">
    <location>
        <begin position="1"/>
        <end position="39"/>
    </location>
</feature>
<organism evidence="2">
    <name type="scientific">Anopheles atroparvus</name>
    <name type="common">European mosquito</name>
    <dbReference type="NCBI Taxonomy" id="41427"/>
    <lineage>
        <taxon>Eukaryota</taxon>
        <taxon>Metazoa</taxon>
        <taxon>Ecdysozoa</taxon>
        <taxon>Arthropoda</taxon>
        <taxon>Hexapoda</taxon>
        <taxon>Insecta</taxon>
        <taxon>Pterygota</taxon>
        <taxon>Neoptera</taxon>
        <taxon>Endopterygota</taxon>
        <taxon>Diptera</taxon>
        <taxon>Nematocera</taxon>
        <taxon>Culicoidea</taxon>
        <taxon>Culicidae</taxon>
        <taxon>Anophelinae</taxon>
        <taxon>Anopheles</taxon>
    </lineage>
</organism>
<feature type="compositionally biased region" description="Gly residues" evidence="1">
    <location>
        <begin position="56"/>
        <end position="79"/>
    </location>
</feature>
<accession>A0A182JK07</accession>
<protein>
    <submittedName>
        <fullName evidence="2">Uncharacterized protein</fullName>
    </submittedName>
</protein>
<reference evidence="2" key="1">
    <citation type="submission" date="2022-08" db="UniProtKB">
        <authorList>
            <consortium name="EnsemblMetazoa"/>
        </authorList>
    </citation>
    <scope>IDENTIFICATION</scope>
    <source>
        <strain evidence="2">EBRO</strain>
    </source>
</reference>
<dbReference type="STRING" id="41427.A0A182JK07"/>
<sequence>MSSSPEMQHHHQQQQEGGAPLSVDLKSGTADGTPSPELATMTNVSVLDLHKEYNGGAGGGDSAGDGGGGGGGAGGGGGVSVTSPHIGHDGATDMSLPDDGTTEKVYDKETNTVHIQRLLGNQEIISRDIINGEHHIITRNENGETILTRIAISTADQLLSRMDNNIIYTTTTAGGGGAAPASHPDQLPTTVMQYEKEVEEKPHHGHQHQQLSPHAQHQPQTMYTTAAPAASETATSQAKPIVYTIGGGEPKNVIYGDPKAAMPHFEAAGGGGGSGGNGGPGSVDTEKPQIDYVYNEGNKTVIYTDQKGLESLYANNELGLMDGTQIVVQGNLQYTQQQGPDGTTVYVVSSDMNPDDMTGLQSRNALRMGVTLPAVCRLHPTISCQELAQNGLTQGKLPAASSSSSQ</sequence>